<proteinExistence type="inferred from homology"/>
<dbReference type="PANTHER" id="PTHR30489">
    <property type="entry name" value="LIPOPROTEIN-RELEASING SYSTEM TRANSMEMBRANE PROTEIN LOLE"/>
    <property type="match status" value="1"/>
</dbReference>
<dbReference type="InterPro" id="IPR051447">
    <property type="entry name" value="Lipoprotein-release_system"/>
</dbReference>
<keyword evidence="5 7" id="KW-1133">Transmembrane helix</keyword>
<comment type="caution">
    <text evidence="10">The sequence shown here is derived from an EMBL/GenBank/DDBJ whole genome shotgun (WGS) entry which is preliminary data.</text>
</comment>
<gene>
    <name evidence="10" type="ORF">ENR59_05005</name>
</gene>
<dbReference type="InterPro" id="IPR025857">
    <property type="entry name" value="MacB_PCD"/>
</dbReference>
<keyword evidence="4 7" id="KW-0812">Transmembrane</keyword>
<evidence type="ECO:0000256" key="1">
    <source>
        <dbReference type="ARBA" id="ARBA00004651"/>
    </source>
</evidence>
<accession>A0A7C4ELU4</accession>
<feature type="domain" description="ABC3 transporter permease C-terminal" evidence="8">
    <location>
        <begin position="277"/>
        <end position="401"/>
    </location>
</feature>
<reference evidence="10" key="1">
    <citation type="journal article" date="2020" name="mSystems">
        <title>Genome- and Community-Level Interaction Insights into Carbon Utilization and Element Cycling Functions of Hydrothermarchaeota in Hydrothermal Sediment.</title>
        <authorList>
            <person name="Zhou Z."/>
            <person name="Liu Y."/>
            <person name="Xu W."/>
            <person name="Pan J."/>
            <person name="Luo Z.H."/>
            <person name="Li M."/>
        </authorList>
    </citation>
    <scope>NUCLEOTIDE SEQUENCE [LARGE SCALE GENOMIC DNA]</scope>
    <source>
        <strain evidence="10">SpSt-413</strain>
    </source>
</reference>
<dbReference type="Pfam" id="PF02687">
    <property type="entry name" value="FtsX"/>
    <property type="match status" value="1"/>
</dbReference>
<dbReference type="Pfam" id="PF12704">
    <property type="entry name" value="MacB_PCD"/>
    <property type="match status" value="1"/>
</dbReference>
<feature type="transmembrane region" description="Helical" evidence="7">
    <location>
        <begin position="20"/>
        <end position="46"/>
    </location>
</feature>
<feature type="transmembrane region" description="Helical" evidence="7">
    <location>
        <begin position="320"/>
        <end position="348"/>
    </location>
</feature>
<evidence type="ECO:0000256" key="7">
    <source>
        <dbReference type="SAM" id="Phobius"/>
    </source>
</evidence>
<feature type="transmembrane region" description="Helical" evidence="7">
    <location>
        <begin position="372"/>
        <end position="392"/>
    </location>
</feature>
<comment type="similarity">
    <text evidence="2">Belongs to the ABC-4 integral membrane protein family. LolC/E subfamily.</text>
</comment>
<evidence type="ECO:0000256" key="6">
    <source>
        <dbReference type="ARBA" id="ARBA00023136"/>
    </source>
</evidence>
<keyword evidence="3" id="KW-1003">Cell membrane</keyword>
<comment type="subcellular location">
    <subcellularLocation>
        <location evidence="1">Cell membrane</location>
        <topology evidence="1">Multi-pass membrane protein</topology>
    </subcellularLocation>
</comment>
<dbReference type="EMBL" id="DSRP01000347">
    <property type="protein sequence ID" value="HGG92294.1"/>
    <property type="molecule type" value="Genomic_DNA"/>
</dbReference>
<dbReference type="GO" id="GO:0098797">
    <property type="term" value="C:plasma membrane protein complex"/>
    <property type="evidence" value="ECO:0007669"/>
    <property type="project" value="TreeGrafter"/>
</dbReference>
<evidence type="ECO:0000256" key="5">
    <source>
        <dbReference type="ARBA" id="ARBA00022989"/>
    </source>
</evidence>
<evidence type="ECO:0000259" key="8">
    <source>
        <dbReference type="Pfam" id="PF02687"/>
    </source>
</evidence>
<dbReference type="InterPro" id="IPR003838">
    <property type="entry name" value="ABC3_permease_C"/>
</dbReference>
<name>A0A7C4ELU4_9BACT</name>
<feature type="transmembrane region" description="Helical" evidence="7">
    <location>
        <begin position="273"/>
        <end position="299"/>
    </location>
</feature>
<evidence type="ECO:0000256" key="2">
    <source>
        <dbReference type="ARBA" id="ARBA00005236"/>
    </source>
</evidence>
<sequence>MRFELFIALRYLLTKREHSFISVISLMSVLGVGLGVAALIVVMGVMNGFSTEFRDKLLGLSSHVIAGVSGAPMRNYPAQMEKVLAVPGVVAATPIIYSEVMISRAGSPKGVILRGIDPQSARGVLNLHTQMLEGRAEDLDAQTDVPGILLGSELASRLGATLGTTINVLTPSLRGSAVGFSPKVKIFQVAGVFKTHMYEYDSSAAFISLAAAQEMLGFKADAAMYLDVRLADPDAAPAVANDISRALGGLPFFTRTWIDMNGNIFAALKLEKAGLFVVLLMIVLVGSFSIITSLVLLVMEKTRDIAIMMSMGAQADSIRRIFLLQGCIIGAVGTLMGYVVGIGAALALKEFQFVKLPPDVYPMDTIPVRLDWPDLVIIGVTAFGLCFLSTLYPAGRAAGLKPVEALRHD</sequence>
<dbReference type="PANTHER" id="PTHR30489:SF0">
    <property type="entry name" value="LIPOPROTEIN-RELEASING SYSTEM TRANSMEMBRANE PROTEIN LOLE"/>
    <property type="match status" value="1"/>
</dbReference>
<evidence type="ECO:0000256" key="3">
    <source>
        <dbReference type="ARBA" id="ARBA00022475"/>
    </source>
</evidence>
<protein>
    <submittedName>
        <fullName evidence="10">ABC transporter permease</fullName>
    </submittedName>
</protein>
<evidence type="ECO:0000256" key="4">
    <source>
        <dbReference type="ARBA" id="ARBA00022692"/>
    </source>
</evidence>
<feature type="domain" description="MacB-like periplasmic core" evidence="9">
    <location>
        <begin position="25"/>
        <end position="245"/>
    </location>
</feature>
<dbReference type="GO" id="GO:0044874">
    <property type="term" value="P:lipoprotein localization to outer membrane"/>
    <property type="evidence" value="ECO:0007669"/>
    <property type="project" value="TreeGrafter"/>
</dbReference>
<evidence type="ECO:0000313" key="10">
    <source>
        <dbReference type="EMBL" id="HGG92294.1"/>
    </source>
</evidence>
<organism evidence="10">
    <name type="scientific">Fundidesulfovibrio putealis</name>
    <dbReference type="NCBI Taxonomy" id="270496"/>
    <lineage>
        <taxon>Bacteria</taxon>
        <taxon>Pseudomonadati</taxon>
        <taxon>Thermodesulfobacteriota</taxon>
        <taxon>Desulfovibrionia</taxon>
        <taxon>Desulfovibrionales</taxon>
        <taxon>Desulfovibrionaceae</taxon>
        <taxon>Fundidesulfovibrio</taxon>
    </lineage>
</organism>
<evidence type="ECO:0000259" key="9">
    <source>
        <dbReference type="Pfam" id="PF12704"/>
    </source>
</evidence>
<dbReference type="AlphaFoldDB" id="A0A7C4ELU4"/>
<keyword evidence="6 7" id="KW-0472">Membrane</keyword>